<name>A0A261ST06_9BORD</name>
<dbReference type="Pfam" id="PF08895">
    <property type="entry name" value="DUF1840"/>
    <property type="match status" value="1"/>
</dbReference>
<sequence>MLITFHSKAAPEVLMRSEDALPLLKAAGKQISGTIPERGVFTPDQLKVAIAGLEAAVRADGGSHTAEDEENPDKEPVHPVDRPVGLSQRAFPLIDMMKQSLEGNADLTWELSRGW</sequence>
<dbReference type="Proteomes" id="UP000217005">
    <property type="component" value="Unassembled WGS sequence"/>
</dbReference>
<dbReference type="InterPro" id="IPR014991">
    <property type="entry name" value="DUF1840"/>
</dbReference>
<comment type="caution">
    <text evidence="2">The sequence shown here is derived from an EMBL/GenBank/DDBJ whole genome shotgun (WGS) entry which is preliminary data.</text>
</comment>
<evidence type="ECO:0000313" key="4">
    <source>
        <dbReference type="Proteomes" id="UP000216354"/>
    </source>
</evidence>
<reference evidence="3 4" key="2">
    <citation type="submission" date="2017-05" db="EMBL/GenBank/DDBJ databases">
        <title>Complete and WGS of Bordetella genogroups.</title>
        <authorList>
            <person name="Spilker T."/>
            <person name="Lipuma J."/>
        </authorList>
    </citation>
    <scope>NUCLEOTIDE SEQUENCE [LARGE SCALE GENOMIC DNA]</scope>
    <source>
        <strain evidence="3 4">AU9795</strain>
    </source>
</reference>
<dbReference type="Proteomes" id="UP000216354">
    <property type="component" value="Unassembled WGS sequence"/>
</dbReference>
<dbReference type="EMBL" id="NEVR01000001">
    <property type="protein sequence ID" value="OZI68489.1"/>
    <property type="molecule type" value="Genomic_DNA"/>
</dbReference>
<evidence type="ECO:0008006" key="6">
    <source>
        <dbReference type="Google" id="ProtNLM"/>
    </source>
</evidence>
<dbReference type="AlphaFoldDB" id="A0A261ST06"/>
<keyword evidence="4" id="KW-1185">Reference proteome</keyword>
<protein>
    <recommendedName>
        <fullName evidence="6">DUF1840 domain-containing protein</fullName>
    </recommendedName>
</protein>
<evidence type="ECO:0000313" key="3">
    <source>
        <dbReference type="EMBL" id="OZI68489.1"/>
    </source>
</evidence>
<dbReference type="RefSeq" id="WP_094824413.1">
    <property type="nucleotide sequence ID" value="NZ_NEVL01000001.1"/>
</dbReference>
<dbReference type="EMBL" id="NEVL01000001">
    <property type="protein sequence ID" value="OZI40295.1"/>
    <property type="molecule type" value="Genomic_DNA"/>
</dbReference>
<evidence type="ECO:0000313" key="2">
    <source>
        <dbReference type="EMBL" id="OZI40295.1"/>
    </source>
</evidence>
<evidence type="ECO:0000256" key="1">
    <source>
        <dbReference type="SAM" id="MobiDB-lite"/>
    </source>
</evidence>
<organism evidence="2 5">
    <name type="scientific">Bordetella genomosp. 1</name>
    <dbReference type="NCBI Taxonomy" id="1395607"/>
    <lineage>
        <taxon>Bacteria</taxon>
        <taxon>Pseudomonadati</taxon>
        <taxon>Pseudomonadota</taxon>
        <taxon>Betaproteobacteria</taxon>
        <taxon>Burkholderiales</taxon>
        <taxon>Alcaligenaceae</taxon>
        <taxon>Bordetella</taxon>
    </lineage>
</organism>
<gene>
    <name evidence="3" type="ORF">CAL27_03225</name>
    <name evidence="2" type="ORF">CEG14_00560</name>
</gene>
<dbReference type="OrthoDB" id="5296629at2"/>
<accession>A0A261ST06</accession>
<feature type="region of interest" description="Disordered" evidence="1">
    <location>
        <begin position="59"/>
        <end position="83"/>
    </location>
</feature>
<proteinExistence type="predicted"/>
<evidence type="ECO:0000313" key="5">
    <source>
        <dbReference type="Proteomes" id="UP000217005"/>
    </source>
</evidence>
<reference evidence="2 5" key="1">
    <citation type="submission" date="2017-05" db="EMBL/GenBank/DDBJ databases">
        <title>Complete and WGS of Bordetella genogroups.</title>
        <authorList>
            <person name="Spilker T."/>
            <person name="LiPuma J."/>
        </authorList>
    </citation>
    <scope>NUCLEOTIDE SEQUENCE [LARGE SCALE GENOMIC DNA]</scope>
    <source>
        <strain evidence="2 5">AU17610</strain>
    </source>
</reference>